<organism evidence="1 2">
    <name type="scientific">Persea americana</name>
    <name type="common">Avocado</name>
    <dbReference type="NCBI Taxonomy" id="3435"/>
    <lineage>
        <taxon>Eukaryota</taxon>
        <taxon>Viridiplantae</taxon>
        <taxon>Streptophyta</taxon>
        <taxon>Embryophyta</taxon>
        <taxon>Tracheophyta</taxon>
        <taxon>Spermatophyta</taxon>
        <taxon>Magnoliopsida</taxon>
        <taxon>Magnoliidae</taxon>
        <taxon>Laurales</taxon>
        <taxon>Lauraceae</taxon>
        <taxon>Persea</taxon>
    </lineage>
</organism>
<keyword evidence="2" id="KW-1185">Reference proteome</keyword>
<dbReference type="EMBL" id="CM056815">
    <property type="protein sequence ID" value="KAJ8631046.1"/>
    <property type="molecule type" value="Genomic_DNA"/>
</dbReference>
<sequence>MHATSHDLSTSILTAELNRASRPTERLHAESALLTRPLASSSSSHKKQISQKIEKLFVMLLPFPPSTWIHLSPVPKSERDATTQGPRGKCSGTLPRFT</sequence>
<dbReference type="Proteomes" id="UP001234297">
    <property type="component" value="Chromosome 7"/>
</dbReference>
<comment type="caution">
    <text evidence="1">The sequence shown here is derived from an EMBL/GenBank/DDBJ whole genome shotgun (WGS) entry which is preliminary data.</text>
</comment>
<protein>
    <submittedName>
        <fullName evidence="1">Uncharacterized protein</fullName>
    </submittedName>
</protein>
<name>A0ACC2LC25_PERAE</name>
<proteinExistence type="predicted"/>
<evidence type="ECO:0000313" key="2">
    <source>
        <dbReference type="Proteomes" id="UP001234297"/>
    </source>
</evidence>
<gene>
    <name evidence="1" type="ORF">MRB53_024369</name>
</gene>
<reference evidence="1 2" key="1">
    <citation type="journal article" date="2022" name="Hortic Res">
        <title>A haplotype resolved chromosomal level avocado genome allows analysis of novel avocado genes.</title>
        <authorList>
            <person name="Nath O."/>
            <person name="Fletcher S.J."/>
            <person name="Hayward A."/>
            <person name="Shaw L.M."/>
            <person name="Masouleh A.K."/>
            <person name="Furtado A."/>
            <person name="Henry R.J."/>
            <person name="Mitter N."/>
        </authorList>
    </citation>
    <scope>NUCLEOTIDE SEQUENCE [LARGE SCALE GENOMIC DNA]</scope>
    <source>
        <strain evidence="2">cv. Hass</strain>
    </source>
</reference>
<evidence type="ECO:0000313" key="1">
    <source>
        <dbReference type="EMBL" id="KAJ8631046.1"/>
    </source>
</evidence>
<accession>A0ACC2LC25</accession>